<evidence type="ECO:0000313" key="3">
    <source>
        <dbReference type="EMBL" id="CAD8160097.1"/>
    </source>
</evidence>
<reference evidence="3" key="1">
    <citation type="submission" date="2021-01" db="EMBL/GenBank/DDBJ databases">
        <authorList>
            <consortium name="Genoscope - CEA"/>
            <person name="William W."/>
        </authorList>
    </citation>
    <scope>NUCLEOTIDE SEQUENCE</scope>
</reference>
<comment type="caution">
    <text evidence="3">The sequence shown here is derived from an EMBL/GenBank/DDBJ whole genome shotgun (WGS) entry which is preliminary data.</text>
</comment>
<gene>
    <name evidence="3" type="ORF">POCTA_138.1.T0370335</name>
</gene>
<feature type="compositionally biased region" description="Basic and acidic residues" evidence="2">
    <location>
        <begin position="50"/>
        <end position="62"/>
    </location>
</feature>
<accession>A0A8S1U8A2</accession>
<keyword evidence="4" id="KW-1185">Reference proteome</keyword>
<dbReference type="EMBL" id="CAJJDP010000037">
    <property type="protein sequence ID" value="CAD8160097.1"/>
    <property type="molecule type" value="Genomic_DNA"/>
</dbReference>
<protein>
    <submittedName>
        <fullName evidence="3">Uncharacterized protein</fullName>
    </submittedName>
</protein>
<dbReference type="OMA" id="SCKEIHK"/>
<feature type="region of interest" description="Disordered" evidence="2">
    <location>
        <begin position="24"/>
        <end position="73"/>
    </location>
</feature>
<keyword evidence="1" id="KW-0175">Coiled coil</keyword>
<name>A0A8S1U8A2_PAROT</name>
<evidence type="ECO:0000256" key="1">
    <source>
        <dbReference type="SAM" id="Coils"/>
    </source>
</evidence>
<dbReference type="OrthoDB" id="309351at2759"/>
<evidence type="ECO:0000313" key="4">
    <source>
        <dbReference type="Proteomes" id="UP000683925"/>
    </source>
</evidence>
<evidence type="ECO:0000256" key="2">
    <source>
        <dbReference type="SAM" id="MobiDB-lite"/>
    </source>
</evidence>
<dbReference type="Proteomes" id="UP000683925">
    <property type="component" value="Unassembled WGS sequence"/>
</dbReference>
<feature type="coiled-coil region" evidence="1">
    <location>
        <begin position="203"/>
        <end position="233"/>
    </location>
</feature>
<sequence length="364" mass="43009">MNKNKQNLRKGQKFHVQDLDNQVNANQNTKSYRTRKQVEILKTPFSKQIKPSEKQRGNEKNARNAKQLSKGTNKKASKICISSNFDKEDVCCDRLINELVLENGKQNAFKRVEKDDGSSITNEDKKLQSQNVVQQNFILDMIALQARSELRFQLDWKNHELQNEEISQYNNNIWKIWPDESCDQDSVICSSYFSIDKEIIKNCEIQKNNMKEIKTTNQKIEKLEEQYSIDLNKVKFEDNNTSCSKDQYDQIEFGILQTITAEDEQNSIQQDDKSEKAKNFYHFLNEATYENPSRASCKEIHKLIRLRHDKFCVDVFEIDHIWSDLQDSKVLNELSFQKYLKCIQDMHDQDLLWLDPQKRKVYLI</sequence>
<proteinExistence type="predicted"/>
<dbReference type="AlphaFoldDB" id="A0A8S1U8A2"/>
<organism evidence="3 4">
    <name type="scientific">Paramecium octaurelia</name>
    <dbReference type="NCBI Taxonomy" id="43137"/>
    <lineage>
        <taxon>Eukaryota</taxon>
        <taxon>Sar</taxon>
        <taxon>Alveolata</taxon>
        <taxon>Ciliophora</taxon>
        <taxon>Intramacronucleata</taxon>
        <taxon>Oligohymenophorea</taxon>
        <taxon>Peniculida</taxon>
        <taxon>Parameciidae</taxon>
        <taxon>Paramecium</taxon>
    </lineage>
</organism>